<dbReference type="EMBL" id="AP014862">
    <property type="protein sequence ID" value="BAU72310.1"/>
    <property type="molecule type" value="Genomic_DNA"/>
</dbReference>
<reference evidence="1 2" key="2">
    <citation type="journal article" date="2017" name="Int. J. Syst. Evol. Microbiol.">
        <title>Pseudomonas furukawaii sp. nov., a polychlorinated biphenyl-degrading bacterium isolated from biphenyl-contaminated soil in Japan.</title>
        <authorList>
            <person name="Kimura N."/>
            <person name="Watanabe T."/>
            <person name="Suenaga H."/>
            <person name="Fujihara H."/>
            <person name="Futagami T."/>
            <person name="Goto M."/>
            <person name="Hanada S."/>
            <person name="Hirose J."/>
        </authorList>
    </citation>
    <scope>NUCLEOTIDE SEQUENCE [LARGE SCALE GENOMIC DNA]</scope>
    <source>
        <strain evidence="2">DSM 10086 / NBRC 110670 / KF707</strain>
    </source>
</reference>
<accession>A0AAD1FD86</accession>
<dbReference type="AlphaFoldDB" id="A0AAD1FD86"/>
<reference evidence="2" key="1">
    <citation type="submission" date="2015-05" db="EMBL/GenBank/DDBJ databases">
        <title>Draft genome sequencing of a biphenyl-degrading bacterium, Pseudomonas balearica KF707 (=NBRC110670).</title>
        <authorList>
            <person name="Kimura N."/>
            <person name="Hirose J."/>
            <person name="Watanabe T."/>
            <person name="Suenaga H."/>
            <person name="Fujihara H."/>
            <person name="Noguchi M."/>
            <person name="Hashimoto M."/>
            <person name="Shimodaira J."/>
            <person name="Tsuchikane K."/>
            <person name="Hosoyama A."/>
            <person name="Yamazoe A."/>
            <person name="Fujita N."/>
            <person name="Furukawa K."/>
        </authorList>
    </citation>
    <scope>NUCLEOTIDE SEQUENCE [LARGE SCALE GENOMIC DNA]</scope>
    <source>
        <strain evidence="2">DSM 10086 / NBRC 110670 / KF707</strain>
    </source>
</reference>
<evidence type="ECO:0000313" key="2">
    <source>
        <dbReference type="Proteomes" id="UP000218554"/>
    </source>
</evidence>
<name>A0AAD1FD86_METFU</name>
<gene>
    <name evidence="1" type="ORF">KF707C_6220</name>
</gene>
<organism evidence="1 2">
    <name type="scientific">Metapseudomonas furukawaii</name>
    <name type="common">Pseudomonas furukawaii</name>
    <dbReference type="NCBI Taxonomy" id="1149133"/>
    <lineage>
        <taxon>Bacteria</taxon>
        <taxon>Pseudomonadati</taxon>
        <taxon>Pseudomonadota</taxon>
        <taxon>Gammaproteobacteria</taxon>
        <taxon>Pseudomonadales</taxon>
        <taxon>Pseudomonadaceae</taxon>
        <taxon>Metapseudomonas</taxon>
    </lineage>
</organism>
<protein>
    <submittedName>
        <fullName evidence="1">Uncharacterized protein</fullName>
    </submittedName>
</protein>
<evidence type="ECO:0000313" key="1">
    <source>
        <dbReference type="EMBL" id="BAU72310.1"/>
    </source>
</evidence>
<dbReference type="KEGG" id="pfuw:KF707C_6220"/>
<sequence>MFSDGPQDHHDVTEDRTMISYRNDYRYYRTDWRFSRSTRIPTPTSRTPS</sequence>
<proteinExistence type="predicted"/>
<dbReference type="Proteomes" id="UP000218554">
    <property type="component" value="Chromosome"/>
</dbReference>
<keyword evidence="2" id="KW-1185">Reference proteome</keyword>